<dbReference type="RefSeq" id="WP_077348969.1">
    <property type="nucleotide sequence ID" value="NZ_CP019607.1"/>
</dbReference>
<dbReference type="EMBL" id="CP019607">
    <property type="protein sequence ID" value="AQP50532.1"/>
    <property type="molecule type" value="Genomic_DNA"/>
</dbReference>
<dbReference type="Pfam" id="PF01451">
    <property type="entry name" value="LMWPc"/>
    <property type="match status" value="1"/>
</dbReference>
<dbReference type="PRINTS" id="PR00719">
    <property type="entry name" value="LMWPTPASE"/>
</dbReference>
<dbReference type="KEGG" id="tfa:BW733_06490"/>
<dbReference type="SMART" id="SM00226">
    <property type="entry name" value="LMWPc"/>
    <property type="match status" value="1"/>
</dbReference>
<keyword evidence="8" id="KW-1185">Reference proteome</keyword>
<sequence>MAKLVFVCWGNICRSPMAERVARRESEERGLDVDVESFGISSEESGNPIDRRAVRTLTAHGYDASGHRARRVSAADLSSADLVVAVEPFQVDRLKAMAPDANVALLNDFNPAKPKGEALVDPWYGDQAGFEETLEDVEAAVPGILDAVTERGSAT</sequence>
<dbReference type="InterPro" id="IPR050438">
    <property type="entry name" value="LMW_PTPase"/>
</dbReference>
<dbReference type="CDD" id="cd16343">
    <property type="entry name" value="LMWPTP"/>
    <property type="match status" value="1"/>
</dbReference>
<feature type="active site" description="Proton donor" evidence="5">
    <location>
        <position position="121"/>
    </location>
</feature>
<comment type="similarity">
    <text evidence="1">Belongs to the low molecular weight phosphotyrosine protein phosphatase family.</text>
</comment>
<evidence type="ECO:0000256" key="2">
    <source>
        <dbReference type="ARBA" id="ARBA00013064"/>
    </source>
</evidence>
<proteinExistence type="inferred from homology"/>
<gene>
    <name evidence="7" type="ORF">BW733_06490</name>
</gene>
<dbReference type="InterPro" id="IPR036196">
    <property type="entry name" value="Ptyr_pPase_sf"/>
</dbReference>
<dbReference type="Proteomes" id="UP000188235">
    <property type="component" value="Chromosome"/>
</dbReference>
<dbReference type="OrthoDB" id="9784339at2"/>
<dbReference type="GO" id="GO:0004725">
    <property type="term" value="F:protein tyrosine phosphatase activity"/>
    <property type="evidence" value="ECO:0007669"/>
    <property type="project" value="UniProtKB-EC"/>
</dbReference>
<dbReference type="PANTHER" id="PTHR11717:SF7">
    <property type="entry name" value="LOW MOLECULAR WEIGHT PHOSPHOTYROSINE PROTEIN PHOSPHATASE"/>
    <property type="match status" value="1"/>
</dbReference>
<name>A0A1Q2CWN1_9ACTN</name>
<dbReference type="InterPro" id="IPR017867">
    <property type="entry name" value="Tyr_phospatase_low_mol_wt"/>
</dbReference>
<evidence type="ECO:0000256" key="3">
    <source>
        <dbReference type="ARBA" id="ARBA00022801"/>
    </source>
</evidence>
<evidence type="ECO:0000256" key="1">
    <source>
        <dbReference type="ARBA" id="ARBA00011063"/>
    </source>
</evidence>
<dbReference type="PANTHER" id="PTHR11717">
    <property type="entry name" value="LOW MOLECULAR WEIGHT PROTEIN TYROSINE PHOSPHATASE"/>
    <property type="match status" value="1"/>
</dbReference>
<keyword evidence="4" id="KW-0904">Protein phosphatase</keyword>
<feature type="active site" description="Nucleophile" evidence="5">
    <location>
        <position position="8"/>
    </location>
</feature>
<keyword evidence="3" id="KW-0378">Hydrolase</keyword>
<feature type="active site" evidence="5">
    <location>
        <position position="14"/>
    </location>
</feature>
<dbReference type="AlphaFoldDB" id="A0A1Q2CWN1"/>
<dbReference type="SUPFAM" id="SSF52788">
    <property type="entry name" value="Phosphotyrosine protein phosphatases I"/>
    <property type="match status" value="1"/>
</dbReference>
<evidence type="ECO:0000313" key="8">
    <source>
        <dbReference type="Proteomes" id="UP000188235"/>
    </source>
</evidence>
<protein>
    <recommendedName>
        <fullName evidence="2">protein-tyrosine-phosphatase</fullName>
        <ecNumber evidence="2">3.1.3.48</ecNumber>
    </recommendedName>
</protein>
<evidence type="ECO:0000313" key="7">
    <source>
        <dbReference type="EMBL" id="AQP50532.1"/>
    </source>
</evidence>
<evidence type="ECO:0000259" key="6">
    <source>
        <dbReference type="SMART" id="SM00226"/>
    </source>
</evidence>
<dbReference type="InterPro" id="IPR023485">
    <property type="entry name" value="Ptyr_pPase"/>
</dbReference>
<dbReference type="Gene3D" id="3.40.50.2300">
    <property type="match status" value="1"/>
</dbReference>
<organism evidence="7 8">
    <name type="scientific">Tessaracoccus flavescens</name>
    <dbReference type="NCBI Taxonomy" id="399497"/>
    <lineage>
        <taxon>Bacteria</taxon>
        <taxon>Bacillati</taxon>
        <taxon>Actinomycetota</taxon>
        <taxon>Actinomycetes</taxon>
        <taxon>Propionibacteriales</taxon>
        <taxon>Propionibacteriaceae</taxon>
        <taxon>Tessaracoccus</taxon>
    </lineage>
</organism>
<evidence type="ECO:0000256" key="5">
    <source>
        <dbReference type="PIRSR" id="PIRSR617867-1"/>
    </source>
</evidence>
<feature type="domain" description="Phosphotyrosine protein phosphatase I" evidence="6">
    <location>
        <begin position="2"/>
        <end position="147"/>
    </location>
</feature>
<dbReference type="EC" id="3.1.3.48" evidence="2"/>
<evidence type="ECO:0000256" key="4">
    <source>
        <dbReference type="ARBA" id="ARBA00022912"/>
    </source>
</evidence>
<reference evidence="7 8" key="1">
    <citation type="journal article" date="2008" name="Int. J. Syst. Evol. Microbiol.">
        <title>Tessaracoccus flavescens sp. nov., isolated from marine sediment.</title>
        <authorList>
            <person name="Lee D.W."/>
            <person name="Lee S.D."/>
        </authorList>
    </citation>
    <scope>NUCLEOTIDE SEQUENCE [LARGE SCALE GENOMIC DNA]</scope>
    <source>
        <strain evidence="7 8">SST-39T</strain>
    </source>
</reference>
<dbReference type="STRING" id="399497.BW733_06490"/>
<accession>A0A1Q2CWN1</accession>